<protein>
    <submittedName>
        <fullName evidence="1">Putative thioesterase</fullName>
    </submittedName>
</protein>
<evidence type="ECO:0000313" key="1">
    <source>
        <dbReference type="EMBL" id="BAU93740.1"/>
    </source>
</evidence>
<evidence type="ECO:0000313" key="2">
    <source>
        <dbReference type="Proteomes" id="UP000218288"/>
    </source>
</evidence>
<dbReference type="EMBL" id="AP014809">
    <property type="protein sequence ID" value="BAU93740.1"/>
    <property type="molecule type" value="Genomic_DNA"/>
</dbReference>
<dbReference type="AlphaFoldDB" id="A0A160PNP5"/>
<dbReference type="Proteomes" id="UP000218288">
    <property type="component" value="Chromosome"/>
</dbReference>
<proteinExistence type="predicted"/>
<dbReference type="InterPro" id="IPR051490">
    <property type="entry name" value="THEM6_lcsJ_thioesterase"/>
</dbReference>
<dbReference type="OrthoDB" id="3727779at2"/>
<accession>A0A160PNP5</accession>
<sequence>MNLWLRLLWLIATAWRRPRIDLPFAHSSLRFRVWPHDLDTSLHLNNGRYWTLMDLGRTDLMIRSGLWRPVLRNGWTPVVSAGQIRFRRELRPFQAFDLETRLLHWDATRVVMEHRLIAAKTDTIAAIALVQAGLYDRKRRSFVPVHRLMEAIGVVAHSPQATPEVEAFLSAGDTLRRATASD</sequence>
<dbReference type="InterPro" id="IPR029069">
    <property type="entry name" value="HotDog_dom_sf"/>
</dbReference>
<organism evidence="1 2">
    <name type="scientific">Methylorubrum populi</name>
    <dbReference type="NCBI Taxonomy" id="223967"/>
    <lineage>
        <taxon>Bacteria</taxon>
        <taxon>Pseudomonadati</taxon>
        <taxon>Pseudomonadota</taxon>
        <taxon>Alphaproteobacteria</taxon>
        <taxon>Hyphomicrobiales</taxon>
        <taxon>Methylobacteriaceae</taxon>
        <taxon>Methylorubrum</taxon>
    </lineage>
</organism>
<dbReference type="Gene3D" id="3.10.129.10">
    <property type="entry name" value="Hotdog Thioesterase"/>
    <property type="match status" value="1"/>
</dbReference>
<name>A0A160PNP5_9HYPH</name>
<dbReference type="PANTHER" id="PTHR12475:SF4">
    <property type="entry name" value="PROTEIN THEM6"/>
    <property type="match status" value="1"/>
</dbReference>
<dbReference type="SUPFAM" id="SSF54637">
    <property type="entry name" value="Thioesterase/thiol ester dehydrase-isomerase"/>
    <property type="match status" value="1"/>
</dbReference>
<dbReference type="RefSeq" id="WP_096487422.1">
    <property type="nucleotide sequence ID" value="NZ_AP014809.1"/>
</dbReference>
<reference evidence="1 2" key="1">
    <citation type="journal article" date="2016" name="Genome Announc.">
        <title>Complete Genome Sequence of Methylobacterium populi P-1M, Isolated from Pink-Pigmented Household Biofilm.</title>
        <authorList>
            <person name="Morohoshi T."/>
            <person name="Ikeda T."/>
        </authorList>
    </citation>
    <scope>NUCLEOTIDE SEQUENCE [LARGE SCALE GENOMIC DNA]</scope>
    <source>
        <strain evidence="1 2">P-1M</strain>
    </source>
</reference>
<dbReference type="CDD" id="cd00586">
    <property type="entry name" value="4HBT"/>
    <property type="match status" value="1"/>
</dbReference>
<gene>
    <name evidence="1" type="ORF">MPPM_5135</name>
</gene>
<dbReference type="Pfam" id="PF13279">
    <property type="entry name" value="4HBT_2"/>
    <property type="match status" value="1"/>
</dbReference>
<dbReference type="PANTHER" id="PTHR12475">
    <property type="match status" value="1"/>
</dbReference>